<proteinExistence type="predicted"/>
<dbReference type="PRINTS" id="PR00455">
    <property type="entry name" value="HTHTETR"/>
</dbReference>
<dbReference type="SUPFAM" id="SSF46689">
    <property type="entry name" value="Homeodomain-like"/>
    <property type="match status" value="1"/>
</dbReference>
<dbReference type="EMBL" id="JAAIKD010000007">
    <property type="protein sequence ID" value="NEV94890.1"/>
    <property type="molecule type" value="Genomic_DNA"/>
</dbReference>
<dbReference type="RefSeq" id="WP_164005583.1">
    <property type="nucleotide sequence ID" value="NZ_JAAIKD010000007.1"/>
</dbReference>
<dbReference type="AlphaFoldDB" id="A0A6B3R5P1"/>
<dbReference type="InterPro" id="IPR041490">
    <property type="entry name" value="KstR2_TetR_C"/>
</dbReference>
<name>A0A6B3R5P1_9FLAO</name>
<dbReference type="InterPro" id="IPR001647">
    <property type="entry name" value="HTH_TetR"/>
</dbReference>
<dbReference type="GO" id="GO:0003677">
    <property type="term" value="F:DNA binding"/>
    <property type="evidence" value="ECO:0007669"/>
    <property type="project" value="UniProtKB-UniRule"/>
</dbReference>
<dbReference type="InterPro" id="IPR050624">
    <property type="entry name" value="HTH-type_Tx_Regulator"/>
</dbReference>
<organism evidence="4 5">
    <name type="scientific">Psychroflexus aurantiacus</name>
    <dbReference type="NCBI Taxonomy" id="2709310"/>
    <lineage>
        <taxon>Bacteria</taxon>
        <taxon>Pseudomonadati</taxon>
        <taxon>Bacteroidota</taxon>
        <taxon>Flavobacteriia</taxon>
        <taxon>Flavobacteriales</taxon>
        <taxon>Flavobacteriaceae</taxon>
        <taxon>Psychroflexus</taxon>
    </lineage>
</organism>
<dbReference type="Proteomes" id="UP000478505">
    <property type="component" value="Unassembled WGS sequence"/>
</dbReference>
<feature type="domain" description="HTH tetR-type" evidence="3">
    <location>
        <begin position="1"/>
        <end position="61"/>
    </location>
</feature>
<dbReference type="PROSITE" id="PS50977">
    <property type="entry name" value="HTH_TETR_2"/>
    <property type="match status" value="1"/>
</dbReference>
<feature type="DNA-binding region" description="H-T-H motif" evidence="2">
    <location>
        <begin position="24"/>
        <end position="43"/>
    </location>
</feature>
<reference evidence="4 5" key="1">
    <citation type="submission" date="2020-02" db="EMBL/GenBank/DDBJ databases">
        <title>Flavobacteriaceae Psychroflexus bacterium YR1-1, complete genome.</title>
        <authorList>
            <person name="Li Y."/>
            <person name="Wu S."/>
        </authorList>
    </citation>
    <scope>NUCLEOTIDE SEQUENCE [LARGE SCALE GENOMIC DNA]</scope>
    <source>
        <strain evidence="4 5">YR1-1</strain>
    </source>
</reference>
<dbReference type="InterPro" id="IPR009057">
    <property type="entry name" value="Homeodomain-like_sf"/>
</dbReference>
<dbReference type="Gene3D" id="1.10.10.60">
    <property type="entry name" value="Homeodomain-like"/>
    <property type="match status" value="1"/>
</dbReference>
<evidence type="ECO:0000313" key="4">
    <source>
        <dbReference type="EMBL" id="NEV94890.1"/>
    </source>
</evidence>
<protein>
    <submittedName>
        <fullName evidence="4">TetR/AcrR family transcriptional regulator</fullName>
    </submittedName>
</protein>
<sequence>MTRREEIIKVAKTLFREQGYKSVSMRDLAKAMDLKAASLYNHISSKEEILAEIVLGVAYFFTKEMELVKSLKADSKTLLEAVINHHIELTLNNPEAIAIVNNDWIHLESSHFEEFLELRNAYEQDLRDMISRGIEAGEIMPNNTEVMLFSMLSTLRTLHSWYRRRSGIDGEALKNDITEILLNGIVAKPLKKIYQP</sequence>
<dbReference type="Pfam" id="PF00440">
    <property type="entry name" value="TetR_N"/>
    <property type="match status" value="1"/>
</dbReference>
<dbReference type="InterPro" id="IPR036271">
    <property type="entry name" value="Tet_transcr_reg_TetR-rel_C_sf"/>
</dbReference>
<dbReference type="Gene3D" id="1.10.357.10">
    <property type="entry name" value="Tetracycline Repressor, domain 2"/>
    <property type="match status" value="1"/>
</dbReference>
<evidence type="ECO:0000256" key="1">
    <source>
        <dbReference type="ARBA" id="ARBA00023125"/>
    </source>
</evidence>
<evidence type="ECO:0000259" key="3">
    <source>
        <dbReference type="PROSITE" id="PS50977"/>
    </source>
</evidence>
<evidence type="ECO:0000313" key="5">
    <source>
        <dbReference type="Proteomes" id="UP000478505"/>
    </source>
</evidence>
<dbReference type="PANTHER" id="PTHR43479:SF20">
    <property type="entry name" value="HTH TETR-TYPE DOMAIN-CONTAINING PROTEIN"/>
    <property type="match status" value="1"/>
</dbReference>
<evidence type="ECO:0000256" key="2">
    <source>
        <dbReference type="PROSITE-ProRule" id="PRU00335"/>
    </source>
</evidence>
<keyword evidence="5" id="KW-1185">Reference proteome</keyword>
<dbReference type="PANTHER" id="PTHR43479">
    <property type="entry name" value="ACREF/ENVCD OPERON REPRESSOR-RELATED"/>
    <property type="match status" value="1"/>
</dbReference>
<dbReference type="SUPFAM" id="SSF48498">
    <property type="entry name" value="Tetracyclin repressor-like, C-terminal domain"/>
    <property type="match status" value="1"/>
</dbReference>
<dbReference type="Pfam" id="PF17932">
    <property type="entry name" value="TetR_C_24"/>
    <property type="match status" value="1"/>
</dbReference>
<comment type="caution">
    <text evidence="4">The sequence shown here is derived from an EMBL/GenBank/DDBJ whole genome shotgun (WGS) entry which is preliminary data.</text>
</comment>
<gene>
    <name evidence="4" type="ORF">G3567_12125</name>
</gene>
<accession>A0A6B3R5P1</accession>
<keyword evidence="1 2" id="KW-0238">DNA-binding</keyword>